<dbReference type="GO" id="GO:0010468">
    <property type="term" value="P:regulation of gene expression"/>
    <property type="evidence" value="ECO:0007669"/>
    <property type="project" value="UniProtKB-ARBA"/>
</dbReference>
<comment type="subcellular location">
    <subcellularLocation>
        <location evidence="1">Nucleus</location>
    </subcellularLocation>
</comment>
<evidence type="ECO:0000256" key="3">
    <source>
        <dbReference type="ARBA" id="ARBA00022723"/>
    </source>
</evidence>
<dbReference type="GO" id="GO:0006281">
    <property type="term" value="P:DNA repair"/>
    <property type="evidence" value="ECO:0007669"/>
    <property type="project" value="UniProtKB-KW"/>
</dbReference>
<keyword evidence="8" id="KW-0862">Zinc</keyword>
<gene>
    <name evidence="16" type="ORF">B4U80_13546</name>
</gene>
<dbReference type="AlphaFoldDB" id="A0A443S4V6"/>
<evidence type="ECO:0000256" key="14">
    <source>
        <dbReference type="SAM" id="MobiDB-lite"/>
    </source>
</evidence>
<dbReference type="SUPFAM" id="SSF57903">
    <property type="entry name" value="FYVE/PHD zinc finger"/>
    <property type="match status" value="1"/>
</dbReference>
<evidence type="ECO:0000313" key="16">
    <source>
        <dbReference type="EMBL" id="RWS22504.1"/>
    </source>
</evidence>
<keyword evidence="7" id="KW-0378">Hydrolase</keyword>
<keyword evidence="6" id="KW-0863">Zinc-finger</keyword>
<proteinExistence type="inferred from homology"/>
<evidence type="ECO:0000256" key="2">
    <source>
        <dbReference type="ARBA" id="ARBA00007025"/>
    </source>
</evidence>
<keyword evidence="12" id="KW-0539">Nucleus</keyword>
<reference evidence="16 17" key="1">
    <citation type="journal article" date="2018" name="Gigascience">
        <title>Genomes of trombidid mites reveal novel predicted allergens and laterally-transferred genes associated with secondary metabolism.</title>
        <authorList>
            <person name="Dong X."/>
            <person name="Chaisiri K."/>
            <person name="Xia D."/>
            <person name="Armstrong S.D."/>
            <person name="Fang Y."/>
            <person name="Donnelly M.J."/>
            <person name="Kadowaki T."/>
            <person name="McGarry J.W."/>
            <person name="Darby A.C."/>
            <person name="Makepeace B.L."/>
        </authorList>
    </citation>
    <scope>NUCLEOTIDE SEQUENCE [LARGE SCALE GENOMIC DNA]</scope>
    <source>
        <strain evidence="16">UoL-UT</strain>
    </source>
</reference>
<dbReference type="STRING" id="299467.A0A443S4V6"/>
<evidence type="ECO:0000256" key="4">
    <source>
        <dbReference type="ARBA" id="ARBA00022741"/>
    </source>
</evidence>
<comment type="catalytic activity">
    <reaction evidence="13">
        <text>ATP + H2O = ADP + phosphate + H(+)</text>
        <dbReference type="Rhea" id="RHEA:13065"/>
        <dbReference type="ChEBI" id="CHEBI:15377"/>
        <dbReference type="ChEBI" id="CHEBI:15378"/>
        <dbReference type="ChEBI" id="CHEBI:30616"/>
        <dbReference type="ChEBI" id="CHEBI:43474"/>
        <dbReference type="ChEBI" id="CHEBI:456216"/>
        <dbReference type="EC" id="3.6.4.12"/>
    </reaction>
</comment>
<comment type="similarity">
    <text evidence="2">Belongs to the SNF2/RAD54 helicase family.</text>
</comment>
<evidence type="ECO:0000256" key="7">
    <source>
        <dbReference type="ARBA" id="ARBA00022801"/>
    </source>
</evidence>
<evidence type="ECO:0000256" key="6">
    <source>
        <dbReference type="ARBA" id="ARBA00022771"/>
    </source>
</evidence>
<dbReference type="GO" id="GO:0031490">
    <property type="term" value="F:chromatin DNA binding"/>
    <property type="evidence" value="ECO:0007669"/>
    <property type="project" value="TreeGrafter"/>
</dbReference>
<keyword evidence="10" id="KW-0238">DNA-binding</keyword>
<dbReference type="GO" id="GO:0003678">
    <property type="term" value="F:DNA helicase activity"/>
    <property type="evidence" value="ECO:0007669"/>
    <property type="project" value="UniProtKB-EC"/>
</dbReference>
<keyword evidence="5" id="KW-0227">DNA damage</keyword>
<feature type="region of interest" description="Disordered" evidence="14">
    <location>
        <begin position="224"/>
        <end position="243"/>
    </location>
</feature>
<dbReference type="InterPro" id="IPR013083">
    <property type="entry name" value="Znf_RING/FYVE/PHD"/>
</dbReference>
<dbReference type="Pfam" id="PF17981">
    <property type="entry name" value="ADD_ATRX"/>
    <property type="match status" value="1"/>
</dbReference>
<dbReference type="PROSITE" id="PS51533">
    <property type="entry name" value="ADD"/>
    <property type="match status" value="1"/>
</dbReference>
<name>A0A443S4V6_9ACAR</name>
<dbReference type="GO" id="GO:0005721">
    <property type="term" value="C:pericentric heterochromatin"/>
    <property type="evidence" value="ECO:0007669"/>
    <property type="project" value="TreeGrafter"/>
</dbReference>
<dbReference type="InterPro" id="IPR041430">
    <property type="entry name" value="ADD_ATRX"/>
</dbReference>
<evidence type="ECO:0000256" key="11">
    <source>
        <dbReference type="ARBA" id="ARBA00023204"/>
    </source>
</evidence>
<evidence type="ECO:0000259" key="15">
    <source>
        <dbReference type="PROSITE" id="PS51533"/>
    </source>
</evidence>
<keyword evidence="17" id="KW-1185">Reference proteome</keyword>
<dbReference type="PANTHER" id="PTHR46357">
    <property type="entry name" value="TRANSCRIPTIONAL REGULATOR ATRX"/>
    <property type="match status" value="1"/>
</dbReference>
<keyword evidence="4" id="KW-0547">Nucleotide-binding</keyword>
<keyword evidence="11" id="KW-0234">DNA repair</keyword>
<dbReference type="EMBL" id="NCKV01008612">
    <property type="protein sequence ID" value="RWS22504.1"/>
    <property type="molecule type" value="Genomic_DNA"/>
</dbReference>
<evidence type="ECO:0000256" key="5">
    <source>
        <dbReference type="ARBA" id="ARBA00022763"/>
    </source>
</evidence>
<dbReference type="InterPro" id="IPR011011">
    <property type="entry name" value="Znf_FYVE_PHD"/>
</dbReference>
<evidence type="ECO:0000256" key="10">
    <source>
        <dbReference type="ARBA" id="ARBA00023125"/>
    </source>
</evidence>
<organism evidence="16 17">
    <name type="scientific">Leptotrombidium deliense</name>
    <dbReference type="NCBI Taxonomy" id="299467"/>
    <lineage>
        <taxon>Eukaryota</taxon>
        <taxon>Metazoa</taxon>
        <taxon>Ecdysozoa</taxon>
        <taxon>Arthropoda</taxon>
        <taxon>Chelicerata</taxon>
        <taxon>Arachnida</taxon>
        <taxon>Acari</taxon>
        <taxon>Acariformes</taxon>
        <taxon>Trombidiformes</taxon>
        <taxon>Prostigmata</taxon>
        <taxon>Anystina</taxon>
        <taxon>Parasitengona</taxon>
        <taxon>Trombiculoidea</taxon>
        <taxon>Trombiculidae</taxon>
        <taxon>Leptotrombidium</taxon>
    </lineage>
</organism>
<feature type="domain" description="PHD-type" evidence="15">
    <location>
        <begin position="1"/>
        <end position="139"/>
    </location>
</feature>
<dbReference type="GO" id="GO:0031297">
    <property type="term" value="P:replication fork processing"/>
    <property type="evidence" value="ECO:0007669"/>
    <property type="project" value="TreeGrafter"/>
</dbReference>
<dbReference type="GO" id="GO:0006338">
    <property type="term" value="P:chromatin remodeling"/>
    <property type="evidence" value="ECO:0007669"/>
    <property type="project" value="TreeGrafter"/>
</dbReference>
<sequence length="243" mass="28452">MSSKPLDRCTSCDIHLDIKQKTTLRKHPLLKTLICANCYRTYNGGDFSRFIEPIDENGYDNYCRWCADGGTLISCDHSECRYAFCEDCITRNFGEDYFNEISSKRWYCFACNPLETLELVNFAKAAFKEEKRVENVKQNFDETAKQETEEVEERSNYSLDNFELQSKSDEEVEEQSEEEEVNSIKDFVLTSKSDEQEKLNNEQFDKHNLIKINERCSDLHASNEMSTFMQKEDEAKISNENLE</sequence>
<accession>A0A443S4V6</accession>
<dbReference type="CDD" id="cd11726">
    <property type="entry name" value="ADDz_ATRX"/>
    <property type="match status" value="1"/>
</dbReference>
<dbReference type="OrthoDB" id="6286493at2759"/>
<dbReference type="InterPro" id="IPR052131">
    <property type="entry name" value="ATRX_domain-containing"/>
</dbReference>
<dbReference type="PANTHER" id="PTHR46357:SF1">
    <property type="entry name" value="TRANSCRIPTIONAL REGULATOR ATRX"/>
    <property type="match status" value="1"/>
</dbReference>
<protein>
    <recommendedName>
        <fullName evidence="15">PHD-type domain-containing protein</fullName>
    </recommendedName>
</protein>
<dbReference type="Gene3D" id="3.30.40.10">
    <property type="entry name" value="Zinc/RING finger domain, C3HC4 (zinc finger)"/>
    <property type="match status" value="1"/>
</dbReference>
<evidence type="ECO:0000256" key="8">
    <source>
        <dbReference type="ARBA" id="ARBA00022833"/>
    </source>
</evidence>
<dbReference type="VEuPathDB" id="VectorBase:LDEU009536"/>
<comment type="caution">
    <text evidence="16">The sequence shown here is derived from an EMBL/GenBank/DDBJ whole genome shotgun (WGS) entry which is preliminary data.</text>
</comment>
<evidence type="ECO:0000313" key="17">
    <source>
        <dbReference type="Proteomes" id="UP000288716"/>
    </source>
</evidence>
<feature type="non-terminal residue" evidence="16">
    <location>
        <position position="243"/>
    </location>
</feature>
<dbReference type="Proteomes" id="UP000288716">
    <property type="component" value="Unassembled WGS sequence"/>
</dbReference>
<dbReference type="InterPro" id="IPR025766">
    <property type="entry name" value="ADD"/>
</dbReference>
<dbReference type="GO" id="GO:0008270">
    <property type="term" value="F:zinc ion binding"/>
    <property type="evidence" value="ECO:0007669"/>
    <property type="project" value="UniProtKB-KW"/>
</dbReference>
<evidence type="ECO:0000256" key="9">
    <source>
        <dbReference type="ARBA" id="ARBA00022840"/>
    </source>
</evidence>
<evidence type="ECO:0000256" key="13">
    <source>
        <dbReference type="ARBA" id="ARBA00047995"/>
    </source>
</evidence>
<dbReference type="GO" id="GO:0005524">
    <property type="term" value="F:ATP binding"/>
    <property type="evidence" value="ECO:0007669"/>
    <property type="project" value="UniProtKB-KW"/>
</dbReference>
<keyword evidence="9" id="KW-0067">ATP-binding</keyword>
<dbReference type="GO" id="GO:0005634">
    <property type="term" value="C:nucleus"/>
    <property type="evidence" value="ECO:0007669"/>
    <property type="project" value="UniProtKB-SubCell"/>
</dbReference>
<evidence type="ECO:0000256" key="12">
    <source>
        <dbReference type="ARBA" id="ARBA00023242"/>
    </source>
</evidence>
<keyword evidence="3" id="KW-0479">Metal-binding</keyword>
<dbReference type="GO" id="GO:0016787">
    <property type="term" value="F:hydrolase activity"/>
    <property type="evidence" value="ECO:0007669"/>
    <property type="project" value="UniProtKB-KW"/>
</dbReference>
<evidence type="ECO:0000256" key="1">
    <source>
        <dbReference type="ARBA" id="ARBA00004123"/>
    </source>
</evidence>